<dbReference type="InterPro" id="IPR001909">
    <property type="entry name" value="KRAB"/>
</dbReference>
<evidence type="ECO:0000256" key="5">
    <source>
        <dbReference type="ARBA" id="ARBA00022771"/>
    </source>
</evidence>
<evidence type="ECO:0000256" key="9">
    <source>
        <dbReference type="PROSITE-ProRule" id="PRU00042"/>
    </source>
</evidence>
<dbReference type="PROSITE" id="PS50805">
    <property type="entry name" value="KRAB"/>
    <property type="match status" value="1"/>
</dbReference>
<dbReference type="CDD" id="cd07765">
    <property type="entry name" value="KRAB_A-box"/>
    <property type="match status" value="1"/>
</dbReference>
<evidence type="ECO:0000313" key="14">
    <source>
        <dbReference type="Proteomes" id="UP000694570"/>
    </source>
</evidence>
<proteinExistence type="inferred from homology"/>
<keyword evidence="4" id="KW-0677">Repeat</keyword>
<dbReference type="FunFam" id="3.30.160.60:FF:001968">
    <property type="entry name" value="chorion transcription factor Cf2 isoform X3"/>
    <property type="match status" value="1"/>
</dbReference>
<comment type="similarity">
    <text evidence="2">Belongs to the krueppel C2H2-type zinc-finger protein family.</text>
</comment>
<keyword evidence="6" id="KW-0862">Zinc</keyword>
<dbReference type="GO" id="GO:0005634">
    <property type="term" value="C:nucleus"/>
    <property type="evidence" value="ECO:0007669"/>
    <property type="project" value="UniProtKB-SubCell"/>
</dbReference>
<dbReference type="Gene3D" id="3.30.160.60">
    <property type="entry name" value="Classic Zinc Finger"/>
    <property type="match status" value="7"/>
</dbReference>
<dbReference type="FunFam" id="3.30.160.60:FF:001009">
    <property type="entry name" value="Zinc finger protein 26"/>
    <property type="match status" value="1"/>
</dbReference>
<feature type="domain" description="C2H2-type" evidence="11">
    <location>
        <begin position="409"/>
        <end position="436"/>
    </location>
</feature>
<evidence type="ECO:0000259" key="12">
    <source>
        <dbReference type="PROSITE" id="PS50805"/>
    </source>
</evidence>
<evidence type="ECO:0000313" key="13">
    <source>
        <dbReference type="Ensembl" id="ENSSSCP00030010298.1"/>
    </source>
</evidence>
<keyword evidence="8" id="KW-0539">Nucleus</keyword>
<dbReference type="SMART" id="SM00349">
    <property type="entry name" value="KRAB"/>
    <property type="match status" value="1"/>
</dbReference>
<dbReference type="Pfam" id="PF00096">
    <property type="entry name" value="zf-C2H2"/>
    <property type="match status" value="5"/>
</dbReference>
<dbReference type="SUPFAM" id="SSF57667">
    <property type="entry name" value="beta-beta-alpha zinc fingers"/>
    <property type="match status" value="5"/>
</dbReference>
<dbReference type="Ensembl" id="ENSSSCT00030022909.1">
    <property type="protein sequence ID" value="ENSSSCP00030010298.1"/>
    <property type="gene ID" value="ENSSSCG00030016550.1"/>
</dbReference>
<dbReference type="GO" id="GO:0003677">
    <property type="term" value="F:DNA binding"/>
    <property type="evidence" value="ECO:0007669"/>
    <property type="project" value="UniProtKB-KW"/>
</dbReference>
<keyword evidence="7" id="KW-0238">DNA-binding</keyword>
<dbReference type="InterPro" id="IPR036051">
    <property type="entry name" value="KRAB_dom_sf"/>
</dbReference>
<feature type="domain" description="KRAB" evidence="12">
    <location>
        <begin position="51"/>
        <end position="124"/>
    </location>
</feature>
<evidence type="ECO:0000256" key="3">
    <source>
        <dbReference type="ARBA" id="ARBA00022723"/>
    </source>
</evidence>
<evidence type="ECO:0008006" key="15">
    <source>
        <dbReference type="Google" id="ProtNLM"/>
    </source>
</evidence>
<evidence type="ECO:0000256" key="6">
    <source>
        <dbReference type="ARBA" id="ARBA00022833"/>
    </source>
</evidence>
<feature type="domain" description="C2H2-type" evidence="11">
    <location>
        <begin position="242"/>
        <end position="269"/>
    </location>
</feature>
<dbReference type="InterPro" id="IPR036236">
    <property type="entry name" value="Znf_C2H2_sf"/>
</dbReference>
<evidence type="ECO:0000256" key="10">
    <source>
        <dbReference type="SAM" id="MobiDB-lite"/>
    </source>
</evidence>
<dbReference type="SUPFAM" id="SSF109640">
    <property type="entry name" value="KRAB domain (Kruppel-associated box)"/>
    <property type="match status" value="1"/>
</dbReference>
<dbReference type="Pfam" id="PF01352">
    <property type="entry name" value="KRAB"/>
    <property type="match status" value="2"/>
</dbReference>
<feature type="region of interest" description="Disordered" evidence="10">
    <location>
        <begin position="274"/>
        <end position="293"/>
    </location>
</feature>
<dbReference type="InterPro" id="IPR050589">
    <property type="entry name" value="Ikaros_C2H2-ZF"/>
</dbReference>
<dbReference type="PANTHER" id="PTHR24404:SF10">
    <property type="entry name" value="ZINC FINGER PROTEIN 564"/>
    <property type="match status" value="1"/>
</dbReference>
<dbReference type="SMART" id="SM00355">
    <property type="entry name" value="ZnF_C2H2"/>
    <property type="match status" value="7"/>
</dbReference>
<keyword evidence="5 9" id="KW-0863">Zinc-finger</keyword>
<evidence type="ECO:0000256" key="1">
    <source>
        <dbReference type="ARBA" id="ARBA00004123"/>
    </source>
</evidence>
<evidence type="ECO:0000256" key="2">
    <source>
        <dbReference type="ARBA" id="ARBA00006991"/>
    </source>
</evidence>
<dbReference type="PROSITE" id="PS00028">
    <property type="entry name" value="ZINC_FINGER_C2H2_1"/>
    <property type="match status" value="5"/>
</dbReference>
<feature type="domain" description="C2H2-type" evidence="11">
    <location>
        <begin position="190"/>
        <end position="217"/>
    </location>
</feature>
<dbReference type="GO" id="GO:0008270">
    <property type="term" value="F:zinc ion binding"/>
    <property type="evidence" value="ECO:0007669"/>
    <property type="project" value="UniProtKB-KW"/>
</dbReference>
<dbReference type="Proteomes" id="UP000694570">
    <property type="component" value="Unplaced"/>
</dbReference>
<comment type="subcellular location">
    <subcellularLocation>
        <location evidence="1">Nucleus</location>
    </subcellularLocation>
</comment>
<dbReference type="Gene3D" id="6.10.140.140">
    <property type="match status" value="1"/>
</dbReference>
<reference evidence="13" key="1">
    <citation type="submission" date="2025-08" db="UniProtKB">
        <authorList>
            <consortium name="Ensembl"/>
        </authorList>
    </citation>
    <scope>IDENTIFICATION</scope>
</reference>
<dbReference type="FunFam" id="3.30.160.60:FF:002343">
    <property type="entry name" value="Zinc finger protein 33A"/>
    <property type="match status" value="1"/>
</dbReference>
<dbReference type="FunFam" id="3.30.160.60:FF:001016">
    <property type="entry name" value="zinc finger protein 850-like"/>
    <property type="match status" value="2"/>
</dbReference>
<feature type="domain" description="C2H2-type" evidence="11">
    <location>
        <begin position="353"/>
        <end position="380"/>
    </location>
</feature>
<evidence type="ECO:0000256" key="8">
    <source>
        <dbReference type="ARBA" id="ARBA00023242"/>
    </source>
</evidence>
<dbReference type="InterPro" id="IPR013087">
    <property type="entry name" value="Znf_C2H2_type"/>
</dbReference>
<feature type="domain" description="C2H2-type" evidence="11">
    <location>
        <begin position="298"/>
        <end position="325"/>
    </location>
</feature>
<feature type="domain" description="C2H2-type" evidence="11">
    <location>
        <begin position="381"/>
        <end position="408"/>
    </location>
</feature>
<evidence type="ECO:0000256" key="4">
    <source>
        <dbReference type="ARBA" id="ARBA00022737"/>
    </source>
</evidence>
<organism evidence="13 14">
    <name type="scientific">Sus scrofa</name>
    <name type="common">Pig</name>
    <dbReference type="NCBI Taxonomy" id="9823"/>
    <lineage>
        <taxon>Eukaryota</taxon>
        <taxon>Metazoa</taxon>
        <taxon>Chordata</taxon>
        <taxon>Craniata</taxon>
        <taxon>Vertebrata</taxon>
        <taxon>Euteleostomi</taxon>
        <taxon>Mammalia</taxon>
        <taxon>Eutheria</taxon>
        <taxon>Laurasiatheria</taxon>
        <taxon>Artiodactyla</taxon>
        <taxon>Suina</taxon>
        <taxon>Suidae</taxon>
        <taxon>Sus</taxon>
    </lineage>
</organism>
<dbReference type="AlphaFoldDB" id="A0A8D1C134"/>
<name>A0A8D1C134_PIG</name>
<feature type="domain" description="C2H2-type" evidence="11">
    <location>
        <begin position="325"/>
        <end position="352"/>
    </location>
</feature>
<sequence>MYCLLSFPMRLCRKLCGDVMLETFRNLASVGRGATARTPGRAQSKADMGSVVFEDVAVNFTLEEWALLDPAQRRLYRDVMLETCRNLASVDYETLSKASESVAQQDTSEEKICHKQKLAKFTKYNSCADILGECGEDHSTGAQRNQGRHLRNHNLGRFCKPSEGNQRGETCSHIPTLHLYKTLSSRIKPYKCPRCRKEFRHLSSISSCVRAHHGPKPYPGQECSQACVCPSNRRMHTRENASVCKLCGKAFPHSYSLAQHILIHATERNSEGRQCGKTLSESSSPARHVQTPTGGKLYQCKECERAFVYPSTFQRHMITHSEKSHKCEVCGKTFLHLQSLQRHEKVHTGEKPYECKACGRAFIWPGSFQEHMRTHTGENLSNCENCGKAFTSLRSFRAHMATHTGQKPYECQQCGKGFSWLSSFQKHVRRHHEEKL</sequence>
<keyword evidence="3" id="KW-0479">Metal-binding</keyword>
<dbReference type="PANTHER" id="PTHR24404">
    <property type="entry name" value="ZINC FINGER PROTEIN"/>
    <property type="match status" value="1"/>
</dbReference>
<dbReference type="GO" id="GO:0006355">
    <property type="term" value="P:regulation of DNA-templated transcription"/>
    <property type="evidence" value="ECO:0007669"/>
    <property type="project" value="InterPro"/>
</dbReference>
<feature type="compositionally biased region" description="Polar residues" evidence="10">
    <location>
        <begin position="277"/>
        <end position="293"/>
    </location>
</feature>
<accession>A0A8D1C134</accession>
<evidence type="ECO:0000256" key="7">
    <source>
        <dbReference type="ARBA" id="ARBA00023125"/>
    </source>
</evidence>
<protein>
    <recommendedName>
        <fullName evidence="15">Zinc finger protein 77-like</fullName>
    </recommendedName>
</protein>
<evidence type="ECO:0000259" key="11">
    <source>
        <dbReference type="PROSITE" id="PS50157"/>
    </source>
</evidence>
<dbReference type="PROSITE" id="PS50157">
    <property type="entry name" value="ZINC_FINGER_C2H2_2"/>
    <property type="match status" value="7"/>
</dbReference>